<dbReference type="SUPFAM" id="SSF54826">
    <property type="entry name" value="Enolase N-terminal domain-like"/>
    <property type="match status" value="1"/>
</dbReference>
<dbReference type="OrthoDB" id="9775391at2"/>
<reference evidence="4 5" key="1">
    <citation type="submission" date="2018-06" db="EMBL/GenBank/DDBJ databases">
        <title>Paenibacillus montanisoli sp. nov., isolated from mountain area soil.</title>
        <authorList>
            <person name="Wu M."/>
        </authorList>
    </citation>
    <scope>NUCLEOTIDE SEQUENCE [LARGE SCALE GENOMIC DNA]</scope>
    <source>
        <strain evidence="4 5">RA17</strain>
    </source>
</reference>
<protein>
    <submittedName>
        <fullName evidence="4">Mandelate racemase/muconate lactonizing enzyme family protein</fullName>
    </submittedName>
</protein>
<dbReference type="EMBL" id="QLUW01000001">
    <property type="protein sequence ID" value="RAP77930.1"/>
    <property type="molecule type" value="Genomic_DNA"/>
</dbReference>
<evidence type="ECO:0000256" key="2">
    <source>
        <dbReference type="ARBA" id="ARBA00023239"/>
    </source>
</evidence>
<evidence type="ECO:0000256" key="1">
    <source>
        <dbReference type="ARBA" id="ARBA00022723"/>
    </source>
</evidence>
<organism evidence="4 5">
    <name type="scientific">Paenibacillus montanisoli</name>
    <dbReference type="NCBI Taxonomy" id="2081970"/>
    <lineage>
        <taxon>Bacteria</taxon>
        <taxon>Bacillati</taxon>
        <taxon>Bacillota</taxon>
        <taxon>Bacilli</taxon>
        <taxon>Bacillales</taxon>
        <taxon>Paenibacillaceae</taxon>
        <taxon>Paenibacillus</taxon>
    </lineage>
</organism>
<name>A0A328U5U7_9BACL</name>
<dbReference type="PANTHER" id="PTHR48080">
    <property type="entry name" value="D-GALACTONATE DEHYDRATASE-RELATED"/>
    <property type="match status" value="1"/>
</dbReference>
<dbReference type="PROSITE" id="PS00908">
    <property type="entry name" value="MR_MLE_1"/>
    <property type="match status" value="1"/>
</dbReference>
<evidence type="ECO:0000259" key="3">
    <source>
        <dbReference type="SMART" id="SM00922"/>
    </source>
</evidence>
<evidence type="ECO:0000313" key="4">
    <source>
        <dbReference type="EMBL" id="RAP77930.1"/>
    </source>
</evidence>
<dbReference type="GO" id="GO:0009063">
    <property type="term" value="P:amino acid catabolic process"/>
    <property type="evidence" value="ECO:0007669"/>
    <property type="project" value="InterPro"/>
</dbReference>
<gene>
    <name evidence="4" type="ORF">DL346_05595</name>
</gene>
<dbReference type="Gene3D" id="3.20.20.120">
    <property type="entry name" value="Enolase-like C-terminal domain"/>
    <property type="match status" value="1"/>
</dbReference>
<dbReference type="InterPro" id="IPR018110">
    <property type="entry name" value="Mandel_Rmase/mucon_lact_enz_CS"/>
</dbReference>
<dbReference type="InterPro" id="IPR013342">
    <property type="entry name" value="Mandelate_racemase_C"/>
</dbReference>
<sequence length="397" mass="44488">MKISAIETIQLPEFPLSCFVIVETDSGIIGMGEATNFPDVISAAIHHVFAPMLIGQDPTCIEHHSAQFYRYCNGSGSAGGEMRAASALDIALWDIFGQVTNQPVYALLGGKVRDSVKIYNTCGSHGGRITGRRDDEWHMEDAGTLAEDLLKSNIRAMKIWPFDYAHPTYQGQHITKDEIKKYIEPVKKIHDAVGDEMEIAMEMHSCWNITSAVRIAEALEKYNIKWIEDPIYVDDADNMAMLREQVKIPVLASERLFNRSQFKSFFEKRAADIIMIDLGWTGGLTEGKKIASMSDAYRLPITTHNCGGPVLTQASAHFCISTPNAIETETLRAIYGTFPEVTDDLVDIRDGHIYLDSRPGLGVKLGKNVFFRTDTIRYRTDAERKYLRIASGDPWNR</sequence>
<proteinExistence type="predicted"/>
<accession>A0A328U5U7</accession>
<dbReference type="GO" id="GO:0016829">
    <property type="term" value="F:lyase activity"/>
    <property type="evidence" value="ECO:0007669"/>
    <property type="project" value="UniProtKB-KW"/>
</dbReference>
<dbReference type="GO" id="GO:0046872">
    <property type="term" value="F:metal ion binding"/>
    <property type="evidence" value="ECO:0007669"/>
    <property type="project" value="UniProtKB-KW"/>
</dbReference>
<keyword evidence="2" id="KW-0456">Lyase</keyword>
<dbReference type="CDD" id="cd03316">
    <property type="entry name" value="MR_like"/>
    <property type="match status" value="1"/>
</dbReference>
<dbReference type="SMART" id="SM00922">
    <property type="entry name" value="MR_MLE"/>
    <property type="match status" value="1"/>
</dbReference>
<dbReference type="InterPro" id="IPR013341">
    <property type="entry name" value="Mandelate_racemase_N_dom"/>
</dbReference>
<dbReference type="AlphaFoldDB" id="A0A328U5U7"/>
<dbReference type="InterPro" id="IPR036849">
    <property type="entry name" value="Enolase-like_C_sf"/>
</dbReference>
<dbReference type="Pfam" id="PF13378">
    <property type="entry name" value="MR_MLE_C"/>
    <property type="match status" value="1"/>
</dbReference>
<keyword evidence="5" id="KW-1185">Reference proteome</keyword>
<evidence type="ECO:0000313" key="5">
    <source>
        <dbReference type="Proteomes" id="UP000249260"/>
    </source>
</evidence>
<dbReference type="PANTHER" id="PTHR48080:SF2">
    <property type="entry name" value="D-GALACTONATE DEHYDRATASE"/>
    <property type="match status" value="1"/>
</dbReference>
<dbReference type="Proteomes" id="UP000249260">
    <property type="component" value="Unassembled WGS sequence"/>
</dbReference>
<dbReference type="InterPro" id="IPR029017">
    <property type="entry name" value="Enolase-like_N"/>
</dbReference>
<dbReference type="Pfam" id="PF02746">
    <property type="entry name" value="MR_MLE_N"/>
    <property type="match status" value="1"/>
</dbReference>
<keyword evidence="1" id="KW-0479">Metal-binding</keyword>
<dbReference type="SFLD" id="SFLDS00001">
    <property type="entry name" value="Enolase"/>
    <property type="match status" value="1"/>
</dbReference>
<dbReference type="SUPFAM" id="SSF51604">
    <property type="entry name" value="Enolase C-terminal domain-like"/>
    <property type="match status" value="1"/>
</dbReference>
<dbReference type="Gene3D" id="3.30.390.10">
    <property type="entry name" value="Enolase-like, N-terminal domain"/>
    <property type="match status" value="1"/>
</dbReference>
<comment type="caution">
    <text evidence="4">The sequence shown here is derived from an EMBL/GenBank/DDBJ whole genome shotgun (WGS) entry which is preliminary data.</text>
</comment>
<dbReference type="SFLD" id="SFLDG00179">
    <property type="entry name" value="mandelate_racemase"/>
    <property type="match status" value="1"/>
</dbReference>
<dbReference type="InterPro" id="IPR034593">
    <property type="entry name" value="DgoD-like"/>
</dbReference>
<dbReference type="InterPro" id="IPR029065">
    <property type="entry name" value="Enolase_C-like"/>
</dbReference>
<dbReference type="RefSeq" id="WP_112881053.1">
    <property type="nucleotide sequence ID" value="NZ_QLUW01000001.1"/>
</dbReference>
<feature type="domain" description="Mandelate racemase/muconate lactonizing enzyme C-terminal" evidence="3">
    <location>
        <begin position="139"/>
        <end position="249"/>
    </location>
</feature>